<organism evidence="4 5">
    <name type="scientific">Ajellomyces capsulatus</name>
    <name type="common">Darling's disease fungus</name>
    <name type="synonym">Histoplasma capsulatum</name>
    <dbReference type="NCBI Taxonomy" id="5037"/>
    <lineage>
        <taxon>Eukaryota</taxon>
        <taxon>Fungi</taxon>
        <taxon>Dikarya</taxon>
        <taxon>Ascomycota</taxon>
        <taxon>Pezizomycotina</taxon>
        <taxon>Eurotiomycetes</taxon>
        <taxon>Eurotiomycetidae</taxon>
        <taxon>Onygenales</taxon>
        <taxon>Ajellomycetaceae</taxon>
        <taxon>Histoplasma</taxon>
    </lineage>
</organism>
<dbReference type="InterPro" id="IPR001461">
    <property type="entry name" value="Aspartic_peptidase_A1"/>
</dbReference>
<proteinExistence type="inferred from homology"/>
<dbReference type="GO" id="GO:0004190">
    <property type="term" value="F:aspartic-type endopeptidase activity"/>
    <property type="evidence" value="ECO:0007669"/>
    <property type="project" value="InterPro"/>
</dbReference>
<evidence type="ECO:0000313" key="5">
    <source>
        <dbReference type="Proteomes" id="UP000663671"/>
    </source>
</evidence>
<name>A0A8A1MIW2_AJECA</name>
<keyword evidence="2" id="KW-0378">Hydrolase</keyword>
<dbReference type="InterPro" id="IPR021109">
    <property type="entry name" value="Peptidase_aspartic_dom_sf"/>
</dbReference>
<evidence type="ECO:0000256" key="1">
    <source>
        <dbReference type="ARBA" id="ARBA00007447"/>
    </source>
</evidence>
<dbReference type="AlphaFoldDB" id="A0A8A1MIW2"/>
<evidence type="ECO:0000259" key="3">
    <source>
        <dbReference type="PROSITE" id="PS51767"/>
    </source>
</evidence>
<dbReference type="PANTHER" id="PTHR47966">
    <property type="entry name" value="BETA-SITE APP-CLEAVING ENZYME, ISOFORM A-RELATED"/>
    <property type="match status" value="1"/>
</dbReference>
<dbReference type="InterPro" id="IPR033121">
    <property type="entry name" value="PEPTIDASE_A1"/>
</dbReference>
<gene>
    <name evidence="4" type="ORF">I7I51_06655</name>
</gene>
<comment type="similarity">
    <text evidence="1">Belongs to the peptidase A1 family.</text>
</comment>
<protein>
    <submittedName>
        <fullName evidence="4">Aspartic proteinase</fullName>
    </submittedName>
</protein>
<dbReference type="Gene3D" id="2.40.70.10">
    <property type="entry name" value="Acid Proteases"/>
    <property type="match status" value="2"/>
</dbReference>
<sequence length="390" mass="43134">MSRSSEGTRDCNENMELAVEYAIITLELSRKFASLVNLFITTLILNVMRYCMLMPGPIGFVWLSTLAGSEPIKKRSGFSIQQVSKYRPTPRSPMEDYAKAVLRSDRSNHIKETKSAPRIMSTALDVKYERSTNRTVSAVPEQFDIEYLSPVNVAGKTLNLVLDTGSADLWVFSSQQPLAERSAHDYYTPPPGTLPLNGCSWEVQYRDSSVAKGNVYVDKVSIGDVVSPLQSIQAAQRVGKMFTLDSNFDGILGLAFLSINTDTGTTMVLLPEPIVHDYYSKIPGSTKASSQLNPFLNGWIFPCKANIPSFSLIVENDYRATIPPEHIILQPFYVSGGSPMCFGSIQVAIHEIVFGDIIFKSQYVVFDTAGPKVGFARQRQQKLGKEVVTG</sequence>
<dbReference type="VEuPathDB" id="FungiDB:I7I51_06655"/>
<dbReference type="OrthoDB" id="2747330at2759"/>
<evidence type="ECO:0000313" key="4">
    <source>
        <dbReference type="EMBL" id="QSS65805.1"/>
    </source>
</evidence>
<dbReference type="PROSITE" id="PS51767">
    <property type="entry name" value="PEPTIDASE_A1"/>
    <property type="match status" value="1"/>
</dbReference>
<dbReference type="EMBL" id="CP069115">
    <property type="protein sequence ID" value="QSS65805.1"/>
    <property type="molecule type" value="Genomic_DNA"/>
</dbReference>
<feature type="domain" description="Peptidase A1" evidence="3">
    <location>
        <begin position="147"/>
        <end position="390"/>
    </location>
</feature>
<dbReference type="PRINTS" id="PR00792">
    <property type="entry name" value="PEPSIN"/>
</dbReference>
<dbReference type="Pfam" id="PF00026">
    <property type="entry name" value="Asp"/>
    <property type="match status" value="2"/>
</dbReference>
<dbReference type="SUPFAM" id="SSF50630">
    <property type="entry name" value="Acid proteases"/>
    <property type="match status" value="1"/>
</dbReference>
<evidence type="ECO:0000256" key="2">
    <source>
        <dbReference type="ARBA" id="ARBA00022801"/>
    </source>
</evidence>
<dbReference type="GO" id="GO:0006508">
    <property type="term" value="P:proteolysis"/>
    <property type="evidence" value="ECO:0007669"/>
    <property type="project" value="InterPro"/>
</dbReference>
<dbReference type="Proteomes" id="UP000663671">
    <property type="component" value="Chromosome 3"/>
</dbReference>
<reference evidence="4" key="1">
    <citation type="submission" date="2021-01" db="EMBL/GenBank/DDBJ databases">
        <title>Chromosome-level genome assembly of a human fungal pathogen reveals clustering of transcriptionally co-regulated genes.</title>
        <authorList>
            <person name="Voorhies M."/>
            <person name="Cohen S."/>
            <person name="Shea T.P."/>
            <person name="Petrus S."/>
            <person name="Munoz J.F."/>
            <person name="Poplawski S."/>
            <person name="Goldman W.E."/>
            <person name="Michael T."/>
            <person name="Cuomo C.A."/>
            <person name="Sil A."/>
            <person name="Beyhan S."/>
        </authorList>
    </citation>
    <scope>NUCLEOTIDE SEQUENCE</scope>
    <source>
        <strain evidence="4">WU24</strain>
    </source>
</reference>
<accession>A0A8A1MIW2</accession>
<dbReference type="PANTHER" id="PTHR47966:SF2">
    <property type="entry name" value="ASPERGILLOPEPSIN-1-RELATED"/>
    <property type="match status" value="1"/>
</dbReference>